<evidence type="ECO:0000313" key="3">
    <source>
        <dbReference type="Proteomes" id="UP001195483"/>
    </source>
</evidence>
<accession>A0AAE0TNT0</accession>
<gene>
    <name evidence="2" type="ORF">CHS0354_042219</name>
</gene>
<proteinExistence type="predicted"/>
<feature type="region of interest" description="Disordered" evidence="1">
    <location>
        <begin position="49"/>
        <end position="70"/>
    </location>
</feature>
<dbReference type="Proteomes" id="UP001195483">
    <property type="component" value="Unassembled WGS sequence"/>
</dbReference>
<sequence>MRVPKLESCDTLTESDSGILNDNEKVAKNRDKICELKEKKRVKWLDECVQSSSEEHSESDEEDINDKNGNNNCRVFDINRRELPQGSDVFQQTLKDIQEEREMNKRVSGCVVAEEAEKLDKESCKTGKSRTEKLLQRDGAKVVQSHGMMLGYQIRSSGYTYMKSGLVNRSSSLRH</sequence>
<dbReference type="EMBL" id="JAEAOA010002353">
    <property type="protein sequence ID" value="KAK3612693.1"/>
    <property type="molecule type" value="Genomic_DNA"/>
</dbReference>
<evidence type="ECO:0000256" key="1">
    <source>
        <dbReference type="SAM" id="MobiDB-lite"/>
    </source>
</evidence>
<organism evidence="2 3">
    <name type="scientific">Potamilus streckersoni</name>
    <dbReference type="NCBI Taxonomy" id="2493646"/>
    <lineage>
        <taxon>Eukaryota</taxon>
        <taxon>Metazoa</taxon>
        <taxon>Spiralia</taxon>
        <taxon>Lophotrochozoa</taxon>
        <taxon>Mollusca</taxon>
        <taxon>Bivalvia</taxon>
        <taxon>Autobranchia</taxon>
        <taxon>Heteroconchia</taxon>
        <taxon>Palaeoheterodonta</taxon>
        <taxon>Unionida</taxon>
        <taxon>Unionoidea</taxon>
        <taxon>Unionidae</taxon>
        <taxon>Ambleminae</taxon>
        <taxon>Lampsilini</taxon>
        <taxon>Potamilus</taxon>
    </lineage>
</organism>
<reference evidence="2" key="2">
    <citation type="journal article" date="2021" name="Genome Biol. Evol.">
        <title>Developing a high-quality reference genome for a parasitic bivalve with doubly uniparental inheritance (Bivalvia: Unionida).</title>
        <authorList>
            <person name="Smith C.H."/>
        </authorList>
    </citation>
    <scope>NUCLEOTIDE SEQUENCE</scope>
    <source>
        <strain evidence="2">CHS0354</strain>
        <tissue evidence="2">Mantle</tissue>
    </source>
</reference>
<dbReference type="AlphaFoldDB" id="A0AAE0TNT0"/>
<keyword evidence="3" id="KW-1185">Reference proteome</keyword>
<name>A0AAE0TNT0_9BIVA</name>
<reference evidence="2" key="1">
    <citation type="journal article" date="2021" name="Genome Biol. Evol.">
        <title>A High-Quality Reference Genome for a Parasitic Bivalve with Doubly Uniparental Inheritance (Bivalvia: Unionida).</title>
        <authorList>
            <person name="Smith C.H."/>
        </authorList>
    </citation>
    <scope>NUCLEOTIDE SEQUENCE</scope>
    <source>
        <strain evidence="2">CHS0354</strain>
    </source>
</reference>
<reference evidence="2" key="3">
    <citation type="submission" date="2023-05" db="EMBL/GenBank/DDBJ databases">
        <authorList>
            <person name="Smith C.H."/>
        </authorList>
    </citation>
    <scope>NUCLEOTIDE SEQUENCE</scope>
    <source>
        <strain evidence="2">CHS0354</strain>
        <tissue evidence="2">Mantle</tissue>
    </source>
</reference>
<protein>
    <submittedName>
        <fullName evidence="2">Uncharacterized protein</fullName>
    </submittedName>
</protein>
<evidence type="ECO:0000313" key="2">
    <source>
        <dbReference type="EMBL" id="KAK3612693.1"/>
    </source>
</evidence>
<comment type="caution">
    <text evidence="2">The sequence shown here is derived from an EMBL/GenBank/DDBJ whole genome shotgun (WGS) entry which is preliminary data.</text>
</comment>